<feature type="domain" description="Nuclear receptor" evidence="9">
    <location>
        <begin position="4"/>
        <end position="80"/>
    </location>
</feature>
<evidence type="ECO:0000256" key="4">
    <source>
        <dbReference type="ARBA" id="ARBA00023015"/>
    </source>
</evidence>
<dbReference type="SUPFAM" id="SSF48508">
    <property type="entry name" value="Nuclear receptor ligand-binding domain"/>
    <property type="match status" value="1"/>
</dbReference>
<evidence type="ECO:0008006" key="13">
    <source>
        <dbReference type="Google" id="ProtNLM"/>
    </source>
</evidence>
<feature type="domain" description="NR LBD" evidence="10">
    <location>
        <begin position="180"/>
        <end position="346"/>
    </location>
</feature>
<evidence type="ECO:0000259" key="10">
    <source>
        <dbReference type="PROSITE" id="PS51843"/>
    </source>
</evidence>
<keyword evidence="7" id="KW-0675">Receptor</keyword>
<evidence type="ECO:0000256" key="6">
    <source>
        <dbReference type="ARBA" id="ARBA00023163"/>
    </source>
</evidence>
<dbReference type="AlphaFoldDB" id="A0A7R9QN03"/>
<dbReference type="PRINTS" id="PR00398">
    <property type="entry name" value="STRDHORMONER"/>
</dbReference>
<keyword evidence="4" id="KW-0805">Transcription regulation</keyword>
<dbReference type="PROSITE" id="PS51030">
    <property type="entry name" value="NUCLEAR_REC_DBD_2"/>
    <property type="match status" value="1"/>
</dbReference>
<dbReference type="SUPFAM" id="SSF57716">
    <property type="entry name" value="Glucocorticoid receptor-like (DNA-binding domain)"/>
    <property type="match status" value="1"/>
</dbReference>
<protein>
    <recommendedName>
        <fullName evidence="13">Nuclear receptor domain-containing protein</fullName>
    </recommendedName>
</protein>
<keyword evidence="8" id="KW-0539">Nucleus</keyword>
<dbReference type="InterPro" id="IPR035500">
    <property type="entry name" value="NHR-like_dom_sf"/>
</dbReference>
<sequence>MIQNIVCRVCGGRSTGFHFDVITCESCKSFFRRNALTNATRFVCYLGANCRIDLENRNKCKKCRLDKCFAVGMKTNLLYSDEQKQLRKSIIESNRKLKANEMTETNDESVSSTPSLSLQTVNDIIMDEMCNHESETSSDVSTDNSFSDLSINKNAYDLDLSVIPVTKPITDYSNQFNELEGNKLTELLDALKIMIFPTATSAENIALNSFVNTINVIIMAHENEIKKIIQMSKCLTTFNNLCDHDQLILIKHGAIEISILRMICNFNFEDKYWSIKTNDHNYIIKLDFFGSAPIVSMGLTHYNNHKRFLENMGLDWDSDTLIIDLLTAIVLFNPNRPQLMHKNMIK</sequence>
<dbReference type="InterPro" id="IPR000536">
    <property type="entry name" value="Nucl_hrmn_rcpt_lig-bd"/>
</dbReference>
<name>A0A7R9QN03_9ACAR</name>
<organism evidence="11">
    <name type="scientific">Oppiella nova</name>
    <dbReference type="NCBI Taxonomy" id="334625"/>
    <lineage>
        <taxon>Eukaryota</taxon>
        <taxon>Metazoa</taxon>
        <taxon>Ecdysozoa</taxon>
        <taxon>Arthropoda</taxon>
        <taxon>Chelicerata</taxon>
        <taxon>Arachnida</taxon>
        <taxon>Acari</taxon>
        <taxon>Acariformes</taxon>
        <taxon>Sarcoptiformes</taxon>
        <taxon>Oribatida</taxon>
        <taxon>Brachypylina</taxon>
        <taxon>Oppioidea</taxon>
        <taxon>Oppiidae</taxon>
        <taxon>Oppiella</taxon>
    </lineage>
</organism>
<keyword evidence="3" id="KW-0862">Zinc</keyword>
<dbReference type="GO" id="GO:0008270">
    <property type="term" value="F:zinc ion binding"/>
    <property type="evidence" value="ECO:0007669"/>
    <property type="project" value="UniProtKB-KW"/>
</dbReference>
<dbReference type="Gene3D" id="3.30.50.10">
    <property type="entry name" value="Erythroid Transcription Factor GATA-1, subunit A"/>
    <property type="match status" value="1"/>
</dbReference>
<reference evidence="11" key="1">
    <citation type="submission" date="2020-11" db="EMBL/GenBank/DDBJ databases">
        <authorList>
            <person name="Tran Van P."/>
        </authorList>
    </citation>
    <scope>NUCLEOTIDE SEQUENCE</scope>
</reference>
<dbReference type="PROSITE" id="PS51843">
    <property type="entry name" value="NR_LBD"/>
    <property type="match status" value="1"/>
</dbReference>
<dbReference type="EMBL" id="CAJPVJ010004676">
    <property type="protein sequence ID" value="CAG2168821.1"/>
    <property type="molecule type" value="Genomic_DNA"/>
</dbReference>
<evidence type="ECO:0000256" key="1">
    <source>
        <dbReference type="ARBA" id="ARBA00022723"/>
    </source>
</evidence>
<dbReference type="Pfam" id="PF00105">
    <property type="entry name" value="zf-C4"/>
    <property type="match status" value="1"/>
</dbReference>
<keyword evidence="12" id="KW-1185">Reference proteome</keyword>
<keyword evidence="1" id="KW-0479">Metal-binding</keyword>
<dbReference type="GO" id="GO:0000978">
    <property type="term" value="F:RNA polymerase II cis-regulatory region sequence-specific DNA binding"/>
    <property type="evidence" value="ECO:0007669"/>
    <property type="project" value="TreeGrafter"/>
</dbReference>
<dbReference type="PRINTS" id="PR00047">
    <property type="entry name" value="STROIDFINGER"/>
</dbReference>
<proteinExistence type="predicted"/>
<keyword evidence="2" id="KW-0863">Zinc-finger</keyword>
<dbReference type="PANTHER" id="PTHR24082">
    <property type="entry name" value="NUCLEAR HORMONE RECEPTOR"/>
    <property type="match status" value="1"/>
</dbReference>
<dbReference type="InterPro" id="IPR050234">
    <property type="entry name" value="Nuclear_hormone_rcpt_NR1"/>
</dbReference>
<evidence type="ECO:0000256" key="3">
    <source>
        <dbReference type="ARBA" id="ARBA00022833"/>
    </source>
</evidence>
<evidence type="ECO:0000259" key="9">
    <source>
        <dbReference type="PROSITE" id="PS51030"/>
    </source>
</evidence>
<dbReference type="GO" id="GO:0004879">
    <property type="term" value="F:nuclear receptor activity"/>
    <property type="evidence" value="ECO:0007669"/>
    <property type="project" value="TreeGrafter"/>
</dbReference>
<evidence type="ECO:0000256" key="5">
    <source>
        <dbReference type="ARBA" id="ARBA00023125"/>
    </source>
</evidence>
<evidence type="ECO:0000256" key="2">
    <source>
        <dbReference type="ARBA" id="ARBA00022771"/>
    </source>
</evidence>
<evidence type="ECO:0000313" key="12">
    <source>
        <dbReference type="Proteomes" id="UP000728032"/>
    </source>
</evidence>
<evidence type="ECO:0000256" key="7">
    <source>
        <dbReference type="ARBA" id="ARBA00023170"/>
    </source>
</evidence>
<dbReference type="PANTHER" id="PTHR24082:SF283">
    <property type="entry name" value="NUCLEAR HORMONE RECEPTOR HR96"/>
    <property type="match status" value="1"/>
</dbReference>
<dbReference type="InterPro" id="IPR001723">
    <property type="entry name" value="Nuclear_hrmn_rcpt"/>
</dbReference>
<evidence type="ECO:0000256" key="8">
    <source>
        <dbReference type="ARBA" id="ARBA00023242"/>
    </source>
</evidence>
<dbReference type="InterPro" id="IPR001628">
    <property type="entry name" value="Znf_hrmn_rcpt"/>
</dbReference>
<dbReference type="SMART" id="SM00399">
    <property type="entry name" value="ZnF_C4"/>
    <property type="match status" value="1"/>
</dbReference>
<dbReference type="GO" id="GO:0030154">
    <property type="term" value="P:cell differentiation"/>
    <property type="evidence" value="ECO:0007669"/>
    <property type="project" value="TreeGrafter"/>
</dbReference>
<dbReference type="OrthoDB" id="5850793at2759"/>
<keyword evidence="6" id="KW-0804">Transcription</keyword>
<dbReference type="GO" id="GO:0045944">
    <property type="term" value="P:positive regulation of transcription by RNA polymerase II"/>
    <property type="evidence" value="ECO:0007669"/>
    <property type="project" value="TreeGrafter"/>
</dbReference>
<accession>A0A7R9QN03</accession>
<dbReference type="Gene3D" id="1.10.565.10">
    <property type="entry name" value="Retinoid X Receptor"/>
    <property type="match status" value="1"/>
</dbReference>
<evidence type="ECO:0000313" key="11">
    <source>
        <dbReference type="EMBL" id="CAD7651448.1"/>
    </source>
</evidence>
<dbReference type="CDD" id="cd06916">
    <property type="entry name" value="NR_DBD_like"/>
    <property type="match status" value="1"/>
</dbReference>
<dbReference type="InterPro" id="IPR013088">
    <property type="entry name" value="Znf_NHR/GATA"/>
</dbReference>
<dbReference type="Proteomes" id="UP000728032">
    <property type="component" value="Unassembled WGS sequence"/>
</dbReference>
<dbReference type="GO" id="GO:0000122">
    <property type="term" value="P:negative regulation of transcription by RNA polymerase II"/>
    <property type="evidence" value="ECO:0007669"/>
    <property type="project" value="TreeGrafter"/>
</dbReference>
<dbReference type="EMBL" id="OC919501">
    <property type="protein sequence ID" value="CAD7651448.1"/>
    <property type="molecule type" value="Genomic_DNA"/>
</dbReference>
<gene>
    <name evidence="11" type="ORF">ONB1V03_LOCUS8305</name>
</gene>
<keyword evidence="5" id="KW-0238">DNA-binding</keyword>